<evidence type="ECO:0000259" key="1">
    <source>
        <dbReference type="PROSITE" id="PS51819"/>
    </source>
</evidence>
<dbReference type="Proteomes" id="UP000253977">
    <property type="component" value="Unassembled WGS sequence"/>
</dbReference>
<feature type="domain" description="VOC" evidence="1">
    <location>
        <begin position="4"/>
        <end position="126"/>
    </location>
</feature>
<gene>
    <name evidence="2" type="ORF">DU478_06840</name>
</gene>
<dbReference type="InterPro" id="IPR004360">
    <property type="entry name" value="Glyas_Fos-R_dOase_dom"/>
</dbReference>
<name>A0A369TQ83_9RHOB</name>
<proteinExistence type="predicted"/>
<dbReference type="RefSeq" id="WP_114510178.1">
    <property type="nucleotide sequence ID" value="NZ_QPMK01000003.1"/>
</dbReference>
<reference evidence="2 3" key="1">
    <citation type="submission" date="2018-07" db="EMBL/GenBank/DDBJ databases">
        <title>Thalassococcus profundi sp. nov., a marine bacterium isolated from deep seawater of Okinawa Trough.</title>
        <authorList>
            <person name="Yu M."/>
        </authorList>
    </citation>
    <scope>NUCLEOTIDE SEQUENCE [LARGE SCALE GENOMIC DNA]</scope>
    <source>
        <strain evidence="2 3">WRAS1</strain>
    </source>
</reference>
<dbReference type="OrthoDB" id="7355345at2"/>
<accession>A0A369TQ83</accession>
<dbReference type="SUPFAM" id="SSF54593">
    <property type="entry name" value="Glyoxalase/Bleomycin resistance protein/Dihydroxybiphenyl dioxygenase"/>
    <property type="match status" value="1"/>
</dbReference>
<evidence type="ECO:0000313" key="2">
    <source>
        <dbReference type="EMBL" id="RDD67428.1"/>
    </source>
</evidence>
<organism evidence="2 3">
    <name type="scientific">Thalassococcus profundi</name>
    <dbReference type="NCBI Taxonomy" id="2282382"/>
    <lineage>
        <taxon>Bacteria</taxon>
        <taxon>Pseudomonadati</taxon>
        <taxon>Pseudomonadota</taxon>
        <taxon>Alphaproteobacteria</taxon>
        <taxon>Rhodobacterales</taxon>
        <taxon>Roseobacteraceae</taxon>
        <taxon>Thalassococcus</taxon>
    </lineage>
</organism>
<dbReference type="InterPro" id="IPR037523">
    <property type="entry name" value="VOC_core"/>
</dbReference>
<dbReference type="AlphaFoldDB" id="A0A369TQ83"/>
<dbReference type="PROSITE" id="PS51819">
    <property type="entry name" value="VOC"/>
    <property type="match status" value="1"/>
</dbReference>
<dbReference type="Pfam" id="PF00903">
    <property type="entry name" value="Glyoxalase"/>
    <property type="match status" value="1"/>
</dbReference>
<dbReference type="CDD" id="cd06587">
    <property type="entry name" value="VOC"/>
    <property type="match status" value="1"/>
</dbReference>
<dbReference type="InterPro" id="IPR029068">
    <property type="entry name" value="Glyas_Bleomycin-R_OHBP_Dase"/>
</dbReference>
<dbReference type="Gene3D" id="3.10.180.10">
    <property type="entry name" value="2,3-Dihydroxybiphenyl 1,2-Dioxygenase, domain 1"/>
    <property type="match status" value="1"/>
</dbReference>
<evidence type="ECO:0000313" key="3">
    <source>
        <dbReference type="Proteomes" id="UP000253977"/>
    </source>
</evidence>
<keyword evidence="3" id="KW-1185">Reference proteome</keyword>
<comment type="caution">
    <text evidence="2">The sequence shown here is derived from an EMBL/GenBank/DDBJ whole genome shotgun (WGS) entry which is preliminary data.</text>
</comment>
<dbReference type="EMBL" id="QPMK01000003">
    <property type="protein sequence ID" value="RDD67428.1"/>
    <property type="molecule type" value="Genomic_DNA"/>
</dbReference>
<protein>
    <submittedName>
        <fullName evidence="2">VOC family protein</fullName>
    </submittedName>
</protein>
<sequence>MPARLEHVNICVPDPVATAAVLERLFDWHIRWEGVSPGDGYSIHVGDTEGYVALYRPGHGMQAADPGRYRRWAGLNHVGVVVSDLDQAEARVRAEGYETHGHAAYEPGRRFYFDGPDGVEYEVVAYGA</sequence>